<gene>
    <name evidence="2" type="ORF">HA039_24070</name>
</gene>
<evidence type="ECO:0000313" key="2">
    <source>
        <dbReference type="EMBL" id="QIQ04944.1"/>
    </source>
</evidence>
<accession>A0A6G9H3A3</accession>
<keyword evidence="3" id="KW-1185">Reference proteome</keyword>
<dbReference type="RefSeq" id="WP_167033315.1">
    <property type="nucleotide sequence ID" value="NZ_CP050177.1"/>
</dbReference>
<sequence>MSEGRLLGAGLSAADLLGAGAVLPLGAEEGAAPGDVLTARAYGHPVLDGRTVVRLVPGAIGAAEDLSVEYLGFAAEEVAEVGRVKRQSLGFPAWALVNDPGNGHHALAVVKEMERLARLVATKPGLAKEGFDEIGERLDRSVPHFLPTFYEQVARLFLAVESTAQAATFFGKARTAEQRYALAVDEARLREVFLEFAAAGALSAKALREHARGLAVRLSPAEAYEQFKTLSLERCAAGLAPYAGMLEDLRRLSKGAGLDARAEERSLLAEIIHTGAMSRAAASFWQTALASLSDVATEDLTVRERLLSLMPAPGGGAEVGFDEAWLALLERCGAVDLLLDGTVPAAGWLTSWAAHRQRGWGQTPRLAAELTLVERLVDRLVADAVPVRLGSGTGWRTGVDLDLLDACVAWGVPIEDLSGEGREVHLGAWLSDEREGRRDLVAVTSEPRFARALRAAVEQEAGRGNAPELLESMARHPALRTVLAGWLEERADDLARPFGMPELNDRLNQLARFSSPSVLATAPGAVRRITAVSPAPALARTLRAGILDELGHQGLEEALPHLGKSPRNGAPAGRAKQGADEPYRLTDAWPALVVRVGLQVAAAGPDQVLDRRTLTLPAVSKTTWDTTHVAYVDGQWLVVNGWGDDRRGVWSGRPTEVFKPQGEIHGQGNGGGVPSLPLPGGGRCYGGRPVHPGDISFADERRPVASDGISVWVLHEDQWWEYDPASARRGRVSVPAFFASALTGDAVRLRERACRLLPVRPGLESSPFGTKDGLLGWYVTHDPDAKTLTACSVDGTRGPAVPEDSGVPLPPMRLPGGAILHPRETPAYGGAQIDLYDGEGIHVARHTAGGSEGTYGAGTRLVPPTSHWHALRPRDERGSAALRTVTDADAEALLSAVAGGAEPVDAVRALLPGVTHPGLVAGVAGLVKESARHAERLARLAERSERGPGESEADGPAVRHAYDQVLGEAFEGLAPNGYHFGYRRTSPGTTATFDQIAQVAGLLAADGVPGLPEAAPGSNSWVPLYGSTLVALAVRAALPVTSEPRREALLEFLDAALAVRAGAEAGAGPGEAGEDDGAAIMVDPRGRLRIVELRMPVGPEEEADEDEEAEEADERVRGEVRHAGARRLLIVGCSRADEKEEYWQCLEYDPAGVFGAWEGTTVTGSQVLGAADDPVRAPAVRRLVESVRERGPLPYRPELGVEFAERVGITPTAGVLFQLGCPGLNHYGGDQVPAEFLEPLDVKKPELDWAVSLLRALGTEQRRSLTALLLPADPERVADLWTAGFPAEPLVGEWVAARGKRRVLPPSVIRAVSAELRASQAVDAVLNPAWQAELTGRTEQRLVEGRLEPADATRLLTGSTLGNWVEALRWLAYRLPFGDPLRAVLPQTVLRLRERLADPGLLMDLGVDRDFAYDPVAPRLREAYGLAPKRAAGDAEFFELSAALVLTPTRWRTESDEIWVRPSAVLPEPGVDGGGGGGPDHPDLTLLVATAGKGSALEALRAVLSDEFLALVSADGPAGPAQDPRSSVPGLVAEVAERSGMSEDASALYLMLLALPDPTDRNQAAWTGWKPARLKKARAELTATERVVEGRRARAGRTLFLPGGWLEEKDAPRLPVESWKTALLPRDRPGFVVPDLPVPALFEAAWRRVDGGDLPAFEEFKGRGARGGRR</sequence>
<dbReference type="Proteomes" id="UP000501179">
    <property type="component" value="Chromosome"/>
</dbReference>
<organism evidence="2 3">
    <name type="scientific">Streptomyces liangshanensis</name>
    <dbReference type="NCBI Taxonomy" id="2717324"/>
    <lineage>
        <taxon>Bacteria</taxon>
        <taxon>Bacillati</taxon>
        <taxon>Actinomycetota</taxon>
        <taxon>Actinomycetes</taxon>
        <taxon>Kitasatosporales</taxon>
        <taxon>Streptomycetaceae</taxon>
        <taxon>Streptomyces</taxon>
    </lineage>
</organism>
<evidence type="ECO:0000313" key="3">
    <source>
        <dbReference type="Proteomes" id="UP000501179"/>
    </source>
</evidence>
<feature type="region of interest" description="Disordered" evidence="1">
    <location>
        <begin position="560"/>
        <end position="579"/>
    </location>
</feature>
<evidence type="ECO:0000256" key="1">
    <source>
        <dbReference type="SAM" id="MobiDB-lite"/>
    </source>
</evidence>
<reference evidence="2 3" key="1">
    <citation type="submission" date="2020-03" db="EMBL/GenBank/DDBJ databases">
        <title>A novel species.</title>
        <authorList>
            <person name="Gao J."/>
        </authorList>
    </citation>
    <scope>NUCLEOTIDE SEQUENCE [LARGE SCALE GENOMIC DNA]</scope>
    <source>
        <strain evidence="2 3">QMT-12</strain>
    </source>
</reference>
<dbReference type="KEGG" id="slia:HA039_24070"/>
<feature type="region of interest" description="Disordered" evidence="1">
    <location>
        <begin position="1097"/>
        <end position="1116"/>
    </location>
</feature>
<protein>
    <recommendedName>
        <fullName evidence="4">DNA-binding protein</fullName>
    </recommendedName>
</protein>
<feature type="compositionally biased region" description="Acidic residues" evidence="1">
    <location>
        <begin position="1099"/>
        <end position="1113"/>
    </location>
</feature>
<name>A0A6G9H3A3_9ACTN</name>
<dbReference type="EMBL" id="CP050177">
    <property type="protein sequence ID" value="QIQ04944.1"/>
    <property type="molecule type" value="Genomic_DNA"/>
</dbReference>
<proteinExistence type="predicted"/>
<evidence type="ECO:0008006" key="4">
    <source>
        <dbReference type="Google" id="ProtNLM"/>
    </source>
</evidence>